<dbReference type="EMBL" id="KZ825903">
    <property type="protein sequence ID" value="PYH92979.1"/>
    <property type="molecule type" value="Genomic_DNA"/>
</dbReference>
<dbReference type="VEuPathDB" id="FungiDB:BO71DRAFT_400135"/>
<accession>A0A319D715</accession>
<reference evidence="1 2" key="1">
    <citation type="submission" date="2018-02" db="EMBL/GenBank/DDBJ databases">
        <title>The genomes of Aspergillus section Nigri reveals drivers in fungal speciation.</title>
        <authorList>
            <consortium name="DOE Joint Genome Institute"/>
            <person name="Vesth T.C."/>
            <person name="Nybo J."/>
            <person name="Theobald S."/>
            <person name="Brandl J."/>
            <person name="Frisvad J.C."/>
            <person name="Nielsen K.F."/>
            <person name="Lyhne E.K."/>
            <person name="Kogle M.E."/>
            <person name="Kuo A."/>
            <person name="Riley R."/>
            <person name="Clum A."/>
            <person name="Nolan M."/>
            <person name="Lipzen A."/>
            <person name="Salamov A."/>
            <person name="Henrissat B."/>
            <person name="Wiebenga A."/>
            <person name="De vries R.P."/>
            <person name="Grigoriev I.V."/>
            <person name="Mortensen U.H."/>
            <person name="Andersen M.R."/>
            <person name="Baker S.E."/>
        </authorList>
    </citation>
    <scope>NUCLEOTIDE SEQUENCE [LARGE SCALE GENOMIC DNA]</scope>
    <source>
        <strain evidence="1 2">CBS 707.79</strain>
    </source>
</reference>
<gene>
    <name evidence="1" type="ORF">BO71DRAFT_400135</name>
</gene>
<protein>
    <submittedName>
        <fullName evidence="1">Uncharacterized protein</fullName>
    </submittedName>
</protein>
<dbReference type="OrthoDB" id="2935237at2759"/>
<keyword evidence="2" id="KW-1185">Reference proteome</keyword>
<dbReference type="Proteomes" id="UP000247810">
    <property type="component" value="Unassembled WGS sequence"/>
</dbReference>
<evidence type="ECO:0000313" key="1">
    <source>
        <dbReference type="EMBL" id="PYH92979.1"/>
    </source>
</evidence>
<sequence length="114" mass="13854">MTLTTRRPPETKYTGTLNEGWLIDETFRPKKYNIRLEQGRFLTQFDTMHNVRNGSQYALRLVFDPSPFPPDEEWNQKSFGPHAMKFWEWTEFNARRFPDIKLGLWDRFMVWYEG</sequence>
<evidence type="ECO:0000313" key="2">
    <source>
        <dbReference type="Proteomes" id="UP000247810"/>
    </source>
</evidence>
<dbReference type="AlphaFoldDB" id="A0A319D715"/>
<organism evidence="1 2">
    <name type="scientific">Aspergillus ellipticus CBS 707.79</name>
    <dbReference type="NCBI Taxonomy" id="1448320"/>
    <lineage>
        <taxon>Eukaryota</taxon>
        <taxon>Fungi</taxon>
        <taxon>Dikarya</taxon>
        <taxon>Ascomycota</taxon>
        <taxon>Pezizomycotina</taxon>
        <taxon>Eurotiomycetes</taxon>
        <taxon>Eurotiomycetidae</taxon>
        <taxon>Eurotiales</taxon>
        <taxon>Aspergillaceae</taxon>
        <taxon>Aspergillus</taxon>
        <taxon>Aspergillus subgen. Circumdati</taxon>
    </lineage>
</organism>
<proteinExistence type="predicted"/>
<name>A0A319D715_9EURO</name>